<dbReference type="EMBL" id="JAENGZ010001554">
    <property type="protein sequence ID" value="KAG6947397.1"/>
    <property type="molecule type" value="Genomic_DNA"/>
</dbReference>
<evidence type="ECO:0000313" key="2">
    <source>
        <dbReference type="EMBL" id="KAG6947397.1"/>
    </source>
</evidence>
<proteinExistence type="predicted"/>
<evidence type="ECO:0000313" key="3">
    <source>
        <dbReference type="Proteomes" id="UP000688947"/>
    </source>
</evidence>
<dbReference type="AlphaFoldDB" id="A0A8T1TRW6"/>
<organism evidence="2 3">
    <name type="scientific">Phytophthora cactorum</name>
    <dbReference type="NCBI Taxonomy" id="29920"/>
    <lineage>
        <taxon>Eukaryota</taxon>
        <taxon>Sar</taxon>
        <taxon>Stramenopiles</taxon>
        <taxon>Oomycota</taxon>
        <taxon>Peronosporomycetes</taxon>
        <taxon>Peronosporales</taxon>
        <taxon>Peronosporaceae</taxon>
        <taxon>Phytophthora</taxon>
    </lineage>
</organism>
<feature type="compositionally biased region" description="Gly residues" evidence="1">
    <location>
        <begin position="58"/>
        <end position="67"/>
    </location>
</feature>
<dbReference type="Proteomes" id="UP000688947">
    <property type="component" value="Unassembled WGS sequence"/>
</dbReference>
<accession>A0A8T1TRW6</accession>
<protein>
    <submittedName>
        <fullName evidence="2">Uncharacterized protein</fullName>
    </submittedName>
</protein>
<dbReference type="VEuPathDB" id="FungiDB:PC110_g23715"/>
<reference evidence="2" key="1">
    <citation type="submission" date="2021-01" db="EMBL/GenBank/DDBJ databases">
        <title>Phytophthora aleatoria, a newly-described species from Pinus radiata is distinct from Phytophthora cactorum isolates based on comparative genomics.</title>
        <authorList>
            <person name="Mcdougal R."/>
            <person name="Panda P."/>
            <person name="Williams N."/>
            <person name="Studholme D.J."/>
        </authorList>
    </citation>
    <scope>NUCLEOTIDE SEQUENCE</scope>
    <source>
        <strain evidence="2">NZFS 3830</strain>
    </source>
</reference>
<name>A0A8T1TRW6_9STRA</name>
<evidence type="ECO:0000256" key="1">
    <source>
        <dbReference type="SAM" id="MobiDB-lite"/>
    </source>
</evidence>
<dbReference type="OrthoDB" id="128821at2759"/>
<sequence>MKKVAAGFHVVPRTVSRIWKRALKAREVTGLWSAASLWHHHGRPTKDVAAKLERLRGGGGGGGGGEKGGARATCTRNGGCTG</sequence>
<comment type="caution">
    <text evidence="2">The sequence shown here is derived from an EMBL/GenBank/DDBJ whole genome shotgun (WGS) entry which is preliminary data.</text>
</comment>
<feature type="region of interest" description="Disordered" evidence="1">
    <location>
        <begin position="58"/>
        <end position="82"/>
    </location>
</feature>
<gene>
    <name evidence="2" type="ORF">JG687_00016116</name>
</gene>